<dbReference type="Gene3D" id="3.30.1330.60">
    <property type="entry name" value="OmpA-like domain"/>
    <property type="match status" value="1"/>
</dbReference>
<dbReference type="SUPFAM" id="SSF103088">
    <property type="entry name" value="OmpA-like"/>
    <property type="match status" value="1"/>
</dbReference>
<name>A0A557SHA9_9GAMM</name>
<dbReference type="InterPro" id="IPR036737">
    <property type="entry name" value="OmpA-like_sf"/>
</dbReference>
<dbReference type="InterPro" id="IPR006664">
    <property type="entry name" value="OMP_bac"/>
</dbReference>
<dbReference type="RefSeq" id="WP_144357926.1">
    <property type="nucleotide sequence ID" value="NZ_VMNH01000005.1"/>
</dbReference>
<dbReference type="PANTHER" id="PTHR30329:SF21">
    <property type="entry name" value="LIPOPROTEIN YIAD-RELATED"/>
    <property type="match status" value="1"/>
</dbReference>
<comment type="subcellular location">
    <subcellularLocation>
        <location evidence="1">Cell outer membrane</location>
    </subcellularLocation>
</comment>
<dbReference type="PRINTS" id="PR01021">
    <property type="entry name" value="OMPADOMAIN"/>
</dbReference>
<feature type="domain" description="OmpA-like" evidence="5">
    <location>
        <begin position="297"/>
        <end position="411"/>
    </location>
</feature>
<evidence type="ECO:0000259" key="5">
    <source>
        <dbReference type="PROSITE" id="PS51123"/>
    </source>
</evidence>
<evidence type="ECO:0000256" key="2">
    <source>
        <dbReference type="ARBA" id="ARBA00023136"/>
    </source>
</evidence>
<sequence>MMHLGTYSNYIKSLLLAAIVTHVAPITAKEHQQGVDYISFAQGAIPVVIEGDANGLKVGMEQALLAIDGNDGSFVLTPKPGAAQTSVVFVYKLPALTLFKEFAIPSVLETPSPSQTFVRKVEIAGSDSDPKQFRVLATATLVTHSAKGQTTTIPATLETPVRWVRVTLEGGIDIQRDKTFFEFSEIIGYGSQESVPLSQDFQGKWKGRGALLELKQEGASVSGCYDRVGDLKGTVSGNLLRATGKTRKGAISSTFMLAVDDQGKITGVRSTNGAPFRFYSGDASPNLKTECSEQRVPALGCGSIIHGINFDFDSATIKAESAPLLDTLSTGLKASAASKITVTGHTSSEGSDAYNDKLSQRRAEAVVAAVVGRGVDAMRISAVGRGETQPIADNSTGSGRSLNRRVEIVCH</sequence>
<comment type="caution">
    <text evidence="6">The sequence shown here is derived from an EMBL/GenBank/DDBJ whole genome shotgun (WGS) entry which is preliminary data.</text>
</comment>
<keyword evidence="7" id="KW-1185">Reference proteome</keyword>
<dbReference type="CDD" id="cd07185">
    <property type="entry name" value="OmpA_C-like"/>
    <property type="match status" value="1"/>
</dbReference>
<keyword evidence="3" id="KW-0998">Cell outer membrane</keyword>
<organism evidence="6 7">
    <name type="scientific">Sedimenticola selenatireducens</name>
    <dbReference type="NCBI Taxonomy" id="191960"/>
    <lineage>
        <taxon>Bacteria</taxon>
        <taxon>Pseudomonadati</taxon>
        <taxon>Pseudomonadota</taxon>
        <taxon>Gammaproteobacteria</taxon>
        <taxon>Chromatiales</taxon>
        <taxon>Sedimenticolaceae</taxon>
        <taxon>Sedimenticola</taxon>
    </lineage>
</organism>
<gene>
    <name evidence="6" type="ORF">FHP88_05065</name>
</gene>
<evidence type="ECO:0000313" key="7">
    <source>
        <dbReference type="Proteomes" id="UP000316649"/>
    </source>
</evidence>
<protein>
    <submittedName>
        <fullName evidence="6">OmpA family protein</fullName>
    </submittedName>
</protein>
<dbReference type="PROSITE" id="PS51123">
    <property type="entry name" value="OMPA_2"/>
    <property type="match status" value="1"/>
</dbReference>
<evidence type="ECO:0000256" key="4">
    <source>
        <dbReference type="PROSITE-ProRule" id="PRU00473"/>
    </source>
</evidence>
<evidence type="ECO:0000256" key="1">
    <source>
        <dbReference type="ARBA" id="ARBA00004442"/>
    </source>
</evidence>
<evidence type="ECO:0000313" key="6">
    <source>
        <dbReference type="EMBL" id="TVO76796.1"/>
    </source>
</evidence>
<dbReference type="Pfam" id="PF00691">
    <property type="entry name" value="OmpA"/>
    <property type="match status" value="1"/>
</dbReference>
<evidence type="ECO:0000256" key="3">
    <source>
        <dbReference type="ARBA" id="ARBA00023237"/>
    </source>
</evidence>
<accession>A0A557SHA9</accession>
<dbReference type="EMBL" id="VMNH01000005">
    <property type="protein sequence ID" value="TVO76796.1"/>
    <property type="molecule type" value="Genomic_DNA"/>
</dbReference>
<dbReference type="InterPro" id="IPR050330">
    <property type="entry name" value="Bact_OuterMem_StrucFunc"/>
</dbReference>
<dbReference type="Gene3D" id="2.60.120.260">
    <property type="entry name" value="Galactose-binding domain-like"/>
    <property type="match status" value="1"/>
</dbReference>
<dbReference type="InterPro" id="IPR006665">
    <property type="entry name" value="OmpA-like"/>
</dbReference>
<dbReference type="OrthoDB" id="9782229at2"/>
<proteinExistence type="predicted"/>
<reference evidence="6 7" key="1">
    <citation type="submission" date="2019-07" db="EMBL/GenBank/DDBJ databases">
        <title>The pathways for chlorine oxyanion respiration interact through the shared metabolite chlorate.</title>
        <authorList>
            <person name="Barnum T.P."/>
            <person name="Cheng Y."/>
            <person name="Hill K.A."/>
            <person name="Lucas L.N."/>
            <person name="Carlson H.K."/>
            <person name="Coates J.D."/>
        </authorList>
    </citation>
    <scope>NUCLEOTIDE SEQUENCE [LARGE SCALE GENOMIC DNA]</scope>
    <source>
        <strain evidence="6 7">BK-1</strain>
    </source>
</reference>
<dbReference type="Proteomes" id="UP000316649">
    <property type="component" value="Unassembled WGS sequence"/>
</dbReference>
<dbReference type="AlphaFoldDB" id="A0A557SHA9"/>
<dbReference type="GO" id="GO:0009279">
    <property type="term" value="C:cell outer membrane"/>
    <property type="evidence" value="ECO:0007669"/>
    <property type="project" value="UniProtKB-SubCell"/>
</dbReference>
<keyword evidence="2 4" id="KW-0472">Membrane</keyword>
<dbReference type="PANTHER" id="PTHR30329">
    <property type="entry name" value="STATOR ELEMENT OF FLAGELLAR MOTOR COMPLEX"/>
    <property type="match status" value="1"/>
</dbReference>